<dbReference type="AlphaFoldDB" id="A0A0C3Q390"/>
<proteinExistence type="predicted"/>
<feature type="non-terminal residue" evidence="2">
    <location>
        <position position="1"/>
    </location>
</feature>
<keyword evidence="3" id="KW-1185">Reference proteome</keyword>
<reference evidence="2 3" key="1">
    <citation type="submission" date="2014-04" db="EMBL/GenBank/DDBJ databases">
        <authorList>
            <consortium name="DOE Joint Genome Institute"/>
            <person name="Kuo A."/>
            <person name="Girlanda M."/>
            <person name="Perotto S."/>
            <person name="Kohler A."/>
            <person name="Nagy L.G."/>
            <person name="Floudas D."/>
            <person name="Copeland A."/>
            <person name="Barry K.W."/>
            <person name="Cichocki N."/>
            <person name="Veneault-Fourrey C."/>
            <person name="LaButti K."/>
            <person name="Lindquist E.A."/>
            <person name="Lipzen A."/>
            <person name="Lundell T."/>
            <person name="Morin E."/>
            <person name="Murat C."/>
            <person name="Sun H."/>
            <person name="Tunlid A."/>
            <person name="Henrissat B."/>
            <person name="Grigoriev I.V."/>
            <person name="Hibbett D.S."/>
            <person name="Martin F."/>
            <person name="Nordberg H.P."/>
            <person name="Cantor M.N."/>
            <person name="Hua S.X."/>
        </authorList>
    </citation>
    <scope>NUCLEOTIDE SEQUENCE [LARGE SCALE GENOMIC DNA]</scope>
    <source>
        <strain evidence="2 3">MUT 4182</strain>
    </source>
</reference>
<gene>
    <name evidence="2" type="ORF">M407DRAFT_78491</name>
</gene>
<dbReference type="Proteomes" id="UP000054248">
    <property type="component" value="Unassembled WGS sequence"/>
</dbReference>
<keyword evidence="1" id="KW-0812">Transmembrane</keyword>
<organism evidence="2 3">
    <name type="scientific">Tulasnella calospora MUT 4182</name>
    <dbReference type="NCBI Taxonomy" id="1051891"/>
    <lineage>
        <taxon>Eukaryota</taxon>
        <taxon>Fungi</taxon>
        <taxon>Dikarya</taxon>
        <taxon>Basidiomycota</taxon>
        <taxon>Agaricomycotina</taxon>
        <taxon>Agaricomycetes</taxon>
        <taxon>Cantharellales</taxon>
        <taxon>Tulasnellaceae</taxon>
        <taxon>Tulasnella</taxon>
    </lineage>
</organism>
<accession>A0A0C3Q390</accession>
<evidence type="ECO:0000313" key="3">
    <source>
        <dbReference type="Proteomes" id="UP000054248"/>
    </source>
</evidence>
<dbReference type="EMBL" id="KN823092">
    <property type="protein sequence ID" value="KIO23125.1"/>
    <property type="molecule type" value="Genomic_DNA"/>
</dbReference>
<protein>
    <submittedName>
        <fullName evidence="2">Uncharacterized protein</fullName>
    </submittedName>
</protein>
<dbReference type="OrthoDB" id="5230947at2759"/>
<keyword evidence="1" id="KW-0472">Membrane</keyword>
<reference evidence="3" key="2">
    <citation type="submission" date="2015-01" db="EMBL/GenBank/DDBJ databases">
        <title>Evolutionary Origins and Diversification of the Mycorrhizal Mutualists.</title>
        <authorList>
            <consortium name="DOE Joint Genome Institute"/>
            <consortium name="Mycorrhizal Genomics Consortium"/>
            <person name="Kohler A."/>
            <person name="Kuo A."/>
            <person name="Nagy L.G."/>
            <person name="Floudas D."/>
            <person name="Copeland A."/>
            <person name="Barry K.W."/>
            <person name="Cichocki N."/>
            <person name="Veneault-Fourrey C."/>
            <person name="LaButti K."/>
            <person name="Lindquist E.A."/>
            <person name="Lipzen A."/>
            <person name="Lundell T."/>
            <person name="Morin E."/>
            <person name="Murat C."/>
            <person name="Riley R."/>
            <person name="Ohm R."/>
            <person name="Sun H."/>
            <person name="Tunlid A."/>
            <person name="Henrissat B."/>
            <person name="Grigoriev I.V."/>
            <person name="Hibbett D.S."/>
            <person name="Martin F."/>
        </authorList>
    </citation>
    <scope>NUCLEOTIDE SEQUENCE [LARGE SCALE GENOMIC DNA]</scope>
    <source>
        <strain evidence="3">MUT 4182</strain>
    </source>
</reference>
<feature type="transmembrane region" description="Helical" evidence="1">
    <location>
        <begin position="22"/>
        <end position="46"/>
    </location>
</feature>
<evidence type="ECO:0000313" key="2">
    <source>
        <dbReference type="EMBL" id="KIO23125.1"/>
    </source>
</evidence>
<evidence type="ECO:0000256" key="1">
    <source>
        <dbReference type="SAM" id="Phobius"/>
    </source>
</evidence>
<keyword evidence="1" id="KW-1133">Transmembrane helix</keyword>
<sequence length="62" mass="6809">QGSVFSAIGRAINSVISAIARVFMAIVGGITTVLVAIWNFFIDIICCRCGSRRRTRSRGTRY</sequence>
<dbReference type="HOGENOM" id="CLU_186255_0_0_1"/>
<name>A0A0C3Q390_9AGAM</name>